<evidence type="ECO:0000313" key="3">
    <source>
        <dbReference type="Proteomes" id="UP001372834"/>
    </source>
</evidence>
<proteinExistence type="predicted"/>
<accession>A0AAN8NQ08</accession>
<feature type="compositionally biased region" description="Basic and acidic residues" evidence="1">
    <location>
        <begin position="1"/>
        <end position="13"/>
    </location>
</feature>
<sequence>MEKVPIEKNHQEIKQPTITRVRGEREKAAEKKDKTLIRKVVKDKELMELTLAKGGTGTPDEYHCRYPKGYHIPPYP</sequence>
<name>A0AAN8NQ08_POLSC</name>
<comment type="caution">
    <text evidence="2">The sequence shown here is derived from an EMBL/GenBank/DDBJ whole genome shotgun (WGS) entry which is preliminary data.</text>
</comment>
<dbReference type="EMBL" id="JAWJWE010000037">
    <property type="protein sequence ID" value="KAK6625037.1"/>
    <property type="molecule type" value="Genomic_DNA"/>
</dbReference>
<organism evidence="2 3">
    <name type="scientific">Polyplax serrata</name>
    <name type="common">Common mouse louse</name>
    <dbReference type="NCBI Taxonomy" id="468196"/>
    <lineage>
        <taxon>Eukaryota</taxon>
        <taxon>Metazoa</taxon>
        <taxon>Ecdysozoa</taxon>
        <taxon>Arthropoda</taxon>
        <taxon>Hexapoda</taxon>
        <taxon>Insecta</taxon>
        <taxon>Pterygota</taxon>
        <taxon>Neoptera</taxon>
        <taxon>Paraneoptera</taxon>
        <taxon>Psocodea</taxon>
        <taxon>Troctomorpha</taxon>
        <taxon>Phthiraptera</taxon>
        <taxon>Anoplura</taxon>
        <taxon>Polyplacidae</taxon>
        <taxon>Polyplax</taxon>
    </lineage>
</organism>
<evidence type="ECO:0000256" key="1">
    <source>
        <dbReference type="SAM" id="MobiDB-lite"/>
    </source>
</evidence>
<dbReference type="AlphaFoldDB" id="A0AAN8NQ08"/>
<gene>
    <name evidence="2" type="ORF">RUM43_005328</name>
</gene>
<evidence type="ECO:0000313" key="2">
    <source>
        <dbReference type="EMBL" id="KAK6625037.1"/>
    </source>
</evidence>
<dbReference type="Proteomes" id="UP001372834">
    <property type="component" value="Unassembled WGS sequence"/>
</dbReference>
<feature type="region of interest" description="Disordered" evidence="1">
    <location>
        <begin position="1"/>
        <end position="30"/>
    </location>
</feature>
<reference evidence="2 3" key="1">
    <citation type="submission" date="2023-10" db="EMBL/GenBank/DDBJ databases">
        <title>Genomes of two closely related lineages of the louse Polyplax serrata with different host specificities.</title>
        <authorList>
            <person name="Martinu J."/>
            <person name="Tarabai H."/>
            <person name="Stefka J."/>
            <person name="Hypsa V."/>
        </authorList>
    </citation>
    <scope>NUCLEOTIDE SEQUENCE [LARGE SCALE GENOMIC DNA]</scope>
    <source>
        <strain evidence="2">HR10_N</strain>
    </source>
</reference>
<protein>
    <submittedName>
        <fullName evidence="2">Uncharacterized protein</fullName>
    </submittedName>
</protein>
<feature type="compositionally biased region" description="Basic and acidic residues" evidence="1">
    <location>
        <begin position="21"/>
        <end position="30"/>
    </location>
</feature>